<dbReference type="PROSITE" id="PS50923">
    <property type="entry name" value="SUSHI"/>
    <property type="match status" value="5"/>
</dbReference>
<dbReference type="SMART" id="SM00032">
    <property type="entry name" value="CCP"/>
    <property type="match status" value="5"/>
</dbReference>
<comment type="subcellular location">
    <subcellularLocation>
        <location evidence="1">Membrane</location>
    </subcellularLocation>
</comment>
<dbReference type="Pfam" id="PF00084">
    <property type="entry name" value="Sushi"/>
    <property type="match status" value="5"/>
</dbReference>
<feature type="domain" description="Sushi" evidence="16">
    <location>
        <begin position="73"/>
        <end position="134"/>
    </location>
</feature>
<keyword evidence="15" id="KW-1133">Transmembrane helix</keyword>
<keyword evidence="9 14" id="KW-1015">Disulfide bond</keyword>
<feature type="domain" description="Sushi" evidence="16">
    <location>
        <begin position="268"/>
        <end position="328"/>
    </location>
</feature>
<evidence type="ECO:0000313" key="18">
    <source>
        <dbReference type="Proteomes" id="UP000694381"/>
    </source>
</evidence>
<evidence type="ECO:0000256" key="9">
    <source>
        <dbReference type="ARBA" id="ARBA00023157"/>
    </source>
</evidence>
<sequence>CKHEVWSSDPQKPCTAPARFQFARLINRTDESTFPIGSSLMYECRPGYFKRRFSIACQQNSVWTSAENMCIRKPCSTPSDPQNGMVHVNTDTKFGSSINYTCNTGYRLIGSSSAVCIISDQTVTWDSETPLCQKIPCEQPPAITNGDFLSPTREDFQFGTVVTYQCNLGVRGEKLFELVGEPSIYCTSNDGQVGVWSGPPPQCIQRNKCIPPFIENAVMVSENKSLYSLRDIVEFRCQPGFIMKGPSSVQCQALSKWEPELPSCVKEVRCNLPQFMNGIWKELEMREEYHYGDNVTLECEDGYTLDGSPHSWCQMDGNWNPPLAKCISRKCKGREWSILFGIVFFILFGTVSYWMIQKYKKGNTTDEKYKEDNHLQPPEDNCVHPQALLNKPCSTSPAWNSLSRNFP</sequence>
<dbReference type="Proteomes" id="UP000694381">
    <property type="component" value="Unassembled WGS sequence"/>
</dbReference>
<dbReference type="FunFam" id="2.10.70.10:FF:000044">
    <property type="entry name" value="Complement component receptor type 1"/>
    <property type="match status" value="1"/>
</dbReference>
<dbReference type="PANTHER" id="PTHR19325:SF545">
    <property type="entry name" value="COMPLEMENT RECEPTOR TYPE 1"/>
    <property type="match status" value="1"/>
</dbReference>
<dbReference type="GO" id="GO:0007565">
    <property type="term" value="P:female pregnancy"/>
    <property type="evidence" value="ECO:0007669"/>
    <property type="project" value="UniProtKB-KW"/>
</dbReference>
<dbReference type="FunFam" id="2.10.70.10:FF:000008">
    <property type="entry name" value="Complement receptor type 1"/>
    <property type="match status" value="1"/>
</dbReference>
<dbReference type="InterPro" id="IPR000436">
    <property type="entry name" value="Sushi_SCR_CCP_dom"/>
</dbReference>
<evidence type="ECO:0000256" key="4">
    <source>
        <dbReference type="ARBA" id="ARBA00022720"/>
    </source>
</evidence>
<keyword evidence="5" id="KW-0732">Signal</keyword>
<dbReference type="InterPro" id="IPR050350">
    <property type="entry name" value="Compl-Cell_Adhes-Reg"/>
</dbReference>
<dbReference type="GO" id="GO:0009897">
    <property type="term" value="C:external side of plasma membrane"/>
    <property type="evidence" value="ECO:0007669"/>
    <property type="project" value="Ensembl"/>
</dbReference>
<dbReference type="GO" id="GO:0045916">
    <property type="term" value="P:negative regulation of complement activation"/>
    <property type="evidence" value="ECO:0007669"/>
    <property type="project" value="Ensembl"/>
</dbReference>
<evidence type="ECO:0000256" key="12">
    <source>
        <dbReference type="ARBA" id="ARBA00071290"/>
    </source>
</evidence>
<dbReference type="AlphaFoldDB" id="A0A8C6RJ62"/>
<dbReference type="Ensembl" id="ENSNGAT00000024551.1">
    <property type="protein sequence ID" value="ENSNGAP00000018895.1"/>
    <property type="gene ID" value="ENSNGAG00000018880.1"/>
</dbReference>
<evidence type="ECO:0000256" key="11">
    <source>
        <dbReference type="ARBA" id="ARBA00064190"/>
    </source>
</evidence>
<keyword evidence="7" id="KW-0180">Complement pathway</keyword>
<dbReference type="CDD" id="cd00033">
    <property type="entry name" value="CCP"/>
    <property type="match status" value="5"/>
</dbReference>
<organism evidence="17 18">
    <name type="scientific">Nannospalax galili</name>
    <name type="common">Northern Israeli blind subterranean mole rat</name>
    <name type="synonym">Spalax galili</name>
    <dbReference type="NCBI Taxonomy" id="1026970"/>
    <lineage>
        <taxon>Eukaryota</taxon>
        <taxon>Metazoa</taxon>
        <taxon>Chordata</taxon>
        <taxon>Craniata</taxon>
        <taxon>Vertebrata</taxon>
        <taxon>Euteleostomi</taxon>
        <taxon>Mammalia</taxon>
        <taxon>Eutheria</taxon>
        <taxon>Euarchontoglires</taxon>
        <taxon>Glires</taxon>
        <taxon>Rodentia</taxon>
        <taxon>Myomorpha</taxon>
        <taxon>Muroidea</taxon>
        <taxon>Spalacidae</taxon>
        <taxon>Spalacinae</taxon>
        <taxon>Nannospalax</taxon>
    </lineage>
</organism>
<evidence type="ECO:0000256" key="2">
    <source>
        <dbReference type="ARBA" id="ARBA00010908"/>
    </source>
</evidence>
<dbReference type="GO" id="GO:0071456">
    <property type="term" value="P:cellular response to hypoxia"/>
    <property type="evidence" value="ECO:0007669"/>
    <property type="project" value="Ensembl"/>
</dbReference>
<feature type="domain" description="Sushi" evidence="16">
    <location>
        <begin position="135"/>
        <end position="205"/>
    </location>
</feature>
<feature type="disulfide bond" evidence="14">
    <location>
        <begin position="299"/>
        <end position="326"/>
    </location>
</feature>
<feature type="disulfide bond" evidence="14">
    <location>
        <begin position="270"/>
        <end position="313"/>
    </location>
</feature>
<evidence type="ECO:0000313" key="17">
    <source>
        <dbReference type="Ensembl" id="ENSNGAP00000018895.1"/>
    </source>
</evidence>
<keyword evidence="10" id="KW-0325">Glycoprotein</keyword>
<evidence type="ECO:0000256" key="7">
    <source>
        <dbReference type="ARBA" id="ARBA00022875"/>
    </source>
</evidence>
<dbReference type="GO" id="GO:0006958">
    <property type="term" value="P:complement activation, classical pathway"/>
    <property type="evidence" value="ECO:0007669"/>
    <property type="project" value="UniProtKB-KW"/>
</dbReference>
<evidence type="ECO:0000256" key="8">
    <source>
        <dbReference type="ARBA" id="ARBA00023136"/>
    </source>
</evidence>
<feature type="disulfide bond" evidence="14">
    <location>
        <begin position="14"/>
        <end position="57"/>
    </location>
</feature>
<dbReference type="GeneTree" id="ENSGT00940000160375"/>
<dbReference type="GO" id="GO:0016323">
    <property type="term" value="C:basolateral plasma membrane"/>
    <property type="evidence" value="ECO:0007669"/>
    <property type="project" value="Ensembl"/>
</dbReference>
<keyword evidence="15" id="KW-0812">Transmembrane</keyword>
<keyword evidence="7" id="KW-0391">Immunity</keyword>
<keyword evidence="7" id="KW-0399">Innate immunity</keyword>
<feature type="transmembrane region" description="Helical" evidence="15">
    <location>
        <begin position="336"/>
        <end position="356"/>
    </location>
</feature>
<evidence type="ECO:0000256" key="15">
    <source>
        <dbReference type="SAM" id="Phobius"/>
    </source>
</evidence>
<keyword evidence="3 14" id="KW-0768">Sushi</keyword>
<feature type="disulfide bond" evidence="14">
    <location>
        <begin position="237"/>
        <end position="264"/>
    </location>
</feature>
<comment type="similarity">
    <text evidence="2">Belongs to the receptors of complement activation (RCA) family.</text>
</comment>
<feature type="domain" description="Sushi" evidence="16">
    <location>
        <begin position="12"/>
        <end position="72"/>
    </location>
</feature>
<name>A0A8C6RJ62_NANGA</name>
<keyword evidence="6" id="KW-0677">Repeat</keyword>
<keyword evidence="4" id="KW-0635">Pregnancy</keyword>
<evidence type="ECO:0000256" key="10">
    <source>
        <dbReference type="ARBA" id="ARBA00023180"/>
    </source>
</evidence>
<evidence type="ECO:0000256" key="1">
    <source>
        <dbReference type="ARBA" id="ARBA00004370"/>
    </source>
</evidence>
<accession>A0A8C6RJ62</accession>
<keyword evidence="18" id="KW-1185">Reference proteome</keyword>
<evidence type="ECO:0000256" key="5">
    <source>
        <dbReference type="ARBA" id="ARBA00022729"/>
    </source>
</evidence>
<evidence type="ECO:0000256" key="6">
    <source>
        <dbReference type="ARBA" id="ARBA00022737"/>
    </source>
</evidence>
<dbReference type="InterPro" id="IPR035976">
    <property type="entry name" value="Sushi/SCR/CCP_sf"/>
</dbReference>
<reference evidence="17" key="1">
    <citation type="submission" date="2025-08" db="UniProtKB">
        <authorList>
            <consortium name="Ensembl"/>
        </authorList>
    </citation>
    <scope>IDENTIFICATION</scope>
</reference>
<dbReference type="Gene3D" id="2.10.70.10">
    <property type="entry name" value="Complement Module, domain 1"/>
    <property type="match status" value="5"/>
</dbReference>
<protein>
    <recommendedName>
        <fullName evidence="12">Complement component receptor 1-like protein</fullName>
    </recommendedName>
    <alternativeName>
        <fullName evidence="13">Complement regulatory protein Crry</fullName>
    </alternativeName>
</protein>
<reference evidence="17" key="2">
    <citation type="submission" date="2025-09" db="UniProtKB">
        <authorList>
            <consortium name="Ensembl"/>
        </authorList>
    </citation>
    <scope>IDENTIFICATION</scope>
</reference>
<comment type="caution">
    <text evidence="14">Lacks conserved residue(s) required for the propagation of feature annotation.</text>
</comment>
<evidence type="ECO:0000256" key="13">
    <source>
        <dbReference type="ARBA" id="ARBA00078272"/>
    </source>
</evidence>
<dbReference type="GO" id="GO:0001701">
    <property type="term" value="P:in utero embryonic development"/>
    <property type="evidence" value="ECO:0007669"/>
    <property type="project" value="Ensembl"/>
</dbReference>
<evidence type="ECO:0000256" key="14">
    <source>
        <dbReference type="PROSITE-ProRule" id="PRU00302"/>
    </source>
</evidence>
<evidence type="ECO:0000259" key="16">
    <source>
        <dbReference type="PROSITE" id="PS50923"/>
    </source>
</evidence>
<feature type="domain" description="Sushi" evidence="16">
    <location>
        <begin position="207"/>
        <end position="266"/>
    </location>
</feature>
<proteinExistence type="inferred from homology"/>
<dbReference type="FunFam" id="2.10.70.10:FF:000014">
    <property type="entry name" value="Membrane cofactor protein"/>
    <property type="match status" value="1"/>
</dbReference>
<keyword evidence="8 15" id="KW-0472">Membrane</keyword>
<comment type="subunit">
    <text evidence="11">Interacts with C3b.</text>
</comment>
<evidence type="ECO:0000256" key="3">
    <source>
        <dbReference type="ARBA" id="ARBA00022659"/>
    </source>
</evidence>
<dbReference type="PANTHER" id="PTHR19325">
    <property type="entry name" value="COMPLEMENT COMPONENT-RELATED SUSHI DOMAIN-CONTAINING"/>
    <property type="match status" value="1"/>
</dbReference>
<dbReference type="FunFam" id="2.10.70.10:FF:000038">
    <property type="entry name" value="Complement component receptor type 1"/>
    <property type="match status" value="1"/>
</dbReference>
<dbReference type="SUPFAM" id="SSF57535">
    <property type="entry name" value="Complement control module/SCR domain"/>
    <property type="match status" value="5"/>
</dbReference>